<comment type="caution">
    <text evidence="11">The sequence shown here is derived from an EMBL/GenBank/DDBJ whole genome shotgun (WGS) entry which is preliminary data.</text>
</comment>
<keyword evidence="8 9" id="KW-0472">Membrane</keyword>
<evidence type="ECO:0000313" key="12">
    <source>
        <dbReference type="Proteomes" id="UP000693970"/>
    </source>
</evidence>
<feature type="compositionally biased region" description="Basic and acidic residues" evidence="10">
    <location>
        <begin position="264"/>
        <end position="287"/>
    </location>
</feature>
<evidence type="ECO:0000256" key="7">
    <source>
        <dbReference type="ARBA" id="ARBA00023065"/>
    </source>
</evidence>
<comment type="subcellular location">
    <subcellularLocation>
        <location evidence="1">Membrane</location>
        <topology evidence="1">Multi-pass membrane protein</topology>
    </subcellularLocation>
    <subcellularLocation>
        <location evidence="9">Mitochondrion inner membrane</location>
        <topology evidence="9">Multi-pass membrane protein</topology>
    </subcellularLocation>
</comment>
<evidence type="ECO:0000256" key="2">
    <source>
        <dbReference type="ARBA" id="ARBA00022448"/>
    </source>
</evidence>
<dbReference type="GO" id="GO:0015095">
    <property type="term" value="F:magnesium ion transmembrane transporter activity"/>
    <property type="evidence" value="ECO:0007669"/>
    <property type="project" value="TreeGrafter"/>
</dbReference>
<evidence type="ECO:0000256" key="3">
    <source>
        <dbReference type="ARBA" id="ARBA00022692"/>
    </source>
</evidence>
<keyword evidence="5" id="KW-0809">Transit peptide</keyword>
<keyword evidence="4 9" id="KW-0460">Magnesium</keyword>
<dbReference type="AlphaFoldDB" id="A0A9K3KS65"/>
<keyword evidence="9" id="KW-0999">Mitochondrion inner membrane</keyword>
<dbReference type="Proteomes" id="UP000693970">
    <property type="component" value="Unassembled WGS sequence"/>
</dbReference>
<evidence type="ECO:0000256" key="5">
    <source>
        <dbReference type="ARBA" id="ARBA00022946"/>
    </source>
</evidence>
<evidence type="ECO:0000256" key="4">
    <source>
        <dbReference type="ARBA" id="ARBA00022842"/>
    </source>
</evidence>
<keyword evidence="12" id="KW-1185">Reference proteome</keyword>
<feature type="compositionally biased region" description="Basic and acidic residues" evidence="10">
    <location>
        <begin position="212"/>
        <end position="227"/>
    </location>
</feature>
<evidence type="ECO:0000256" key="1">
    <source>
        <dbReference type="ARBA" id="ARBA00004141"/>
    </source>
</evidence>
<keyword evidence="9" id="KW-0496">Mitochondrion</keyword>
<keyword evidence="6 9" id="KW-1133">Transmembrane helix</keyword>
<dbReference type="PANTHER" id="PTHR13890">
    <property type="entry name" value="RNA SPLICING PROTEIN MRS2, MITOCHONDRIAL"/>
    <property type="match status" value="1"/>
</dbReference>
<comment type="similarity">
    <text evidence="9">Belongs to the CorA metal ion transporter (MIT) (TC 1.A.35) family.</text>
</comment>
<keyword evidence="3 9" id="KW-0812">Transmembrane</keyword>
<organism evidence="11 12">
    <name type="scientific">Nitzschia inconspicua</name>
    <dbReference type="NCBI Taxonomy" id="303405"/>
    <lineage>
        <taxon>Eukaryota</taxon>
        <taxon>Sar</taxon>
        <taxon>Stramenopiles</taxon>
        <taxon>Ochrophyta</taxon>
        <taxon>Bacillariophyta</taxon>
        <taxon>Bacillariophyceae</taxon>
        <taxon>Bacillariophycidae</taxon>
        <taxon>Bacillariales</taxon>
        <taxon>Bacillariaceae</taxon>
        <taxon>Nitzschia</taxon>
    </lineage>
</organism>
<feature type="region of interest" description="Disordered" evidence="10">
    <location>
        <begin position="1"/>
        <end position="20"/>
    </location>
</feature>
<dbReference type="EMBL" id="JAGRRH010000019">
    <property type="protein sequence ID" value="KAG7349039.1"/>
    <property type="molecule type" value="Genomic_DNA"/>
</dbReference>
<evidence type="ECO:0000256" key="6">
    <source>
        <dbReference type="ARBA" id="ARBA00022989"/>
    </source>
</evidence>
<reference evidence="11" key="1">
    <citation type="journal article" date="2021" name="Sci. Rep.">
        <title>Diploid genomic architecture of Nitzschia inconspicua, an elite biomass production diatom.</title>
        <authorList>
            <person name="Oliver A."/>
            <person name="Podell S."/>
            <person name="Pinowska A."/>
            <person name="Traller J.C."/>
            <person name="Smith S.R."/>
            <person name="McClure R."/>
            <person name="Beliaev A."/>
            <person name="Bohutskyi P."/>
            <person name="Hill E.A."/>
            <person name="Rabines A."/>
            <person name="Zheng H."/>
            <person name="Allen L.Z."/>
            <person name="Kuo A."/>
            <person name="Grigoriev I.V."/>
            <person name="Allen A.E."/>
            <person name="Hazlebeck D."/>
            <person name="Allen E.E."/>
        </authorList>
    </citation>
    <scope>NUCLEOTIDE SEQUENCE</scope>
    <source>
        <strain evidence="11">Hildebrandi</strain>
    </source>
</reference>
<keyword evidence="7 9" id="KW-0406">Ion transport</keyword>
<dbReference type="OrthoDB" id="200813at2759"/>
<dbReference type="Pfam" id="PF22099">
    <property type="entry name" value="MRS2-like"/>
    <property type="match status" value="1"/>
</dbReference>
<dbReference type="InterPro" id="IPR039204">
    <property type="entry name" value="MRS2-like"/>
</dbReference>
<feature type="transmembrane region" description="Helical" evidence="9">
    <location>
        <begin position="504"/>
        <end position="525"/>
    </location>
</feature>
<feature type="transmembrane region" description="Helical" evidence="9">
    <location>
        <begin position="467"/>
        <end position="492"/>
    </location>
</feature>
<dbReference type="CDD" id="cd12823">
    <property type="entry name" value="Mrs2_Mfm1p-like"/>
    <property type="match status" value="1"/>
</dbReference>
<feature type="compositionally biased region" description="Basic and acidic residues" evidence="10">
    <location>
        <begin position="242"/>
        <end position="251"/>
    </location>
</feature>
<protein>
    <recommendedName>
        <fullName evidence="9">Magnesium transporter</fullName>
    </recommendedName>
</protein>
<gene>
    <name evidence="11" type="ORF">IV203_011636</name>
</gene>
<evidence type="ECO:0000313" key="11">
    <source>
        <dbReference type="EMBL" id="KAG7349039.1"/>
    </source>
</evidence>
<evidence type="ECO:0000256" key="8">
    <source>
        <dbReference type="ARBA" id="ARBA00023136"/>
    </source>
</evidence>
<evidence type="ECO:0000256" key="10">
    <source>
        <dbReference type="SAM" id="MobiDB-lite"/>
    </source>
</evidence>
<keyword evidence="2 9" id="KW-0813">Transport</keyword>
<evidence type="ECO:0000256" key="9">
    <source>
        <dbReference type="RuleBase" id="RU366042"/>
    </source>
</evidence>
<dbReference type="GO" id="GO:0005743">
    <property type="term" value="C:mitochondrial inner membrane"/>
    <property type="evidence" value="ECO:0007669"/>
    <property type="project" value="UniProtKB-SubCell"/>
</dbReference>
<reference evidence="11" key="2">
    <citation type="submission" date="2021-04" db="EMBL/GenBank/DDBJ databases">
        <authorList>
            <person name="Podell S."/>
        </authorList>
    </citation>
    <scope>NUCLEOTIDE SEQUENCE</scope>
    <source>
        <strain evidence="11">Hildebrandi</strain>
    </source>
</reference>
<feature type="region of interest" description="Disordered" evidence="10">
    <location>
        <begin position="212"/>
        <end position="287"/>
    </location>
</feature>
<sequence length="551" mass="60990">MPGMDRNGPEKGVSGGQYIPTNRSVLAPSFDGIYKSSQHHGRPIGLNDRLEELLVFEILKDGGSGYHRFTVRTLHKYVIHALKSTGKGEDPGAEILAAKKAAAAGLLDKLALGQSAANDASTNQKESKKEDIKGITYRERLGGFLHPRDMRRLVTPFSASNEPEIIVRRHVILLNFDSLRAIILRDRLLVLVPDGADSILIDLEKRIRGEFDNADRDGLPSLDHADTRSNSGGSAIPIPSEQRNKQEKDAESGVDTATASTTELPKEMSDMEPEDYRENSPLTKDEQDFPDAFLENEWDELEGKAWIDLPFELQSVDAVLSCVTSMLTDEVMEIQSAANAAIVQLLEGGTNNYEDFAQEVLRQMKNSIKEITSRVDGFNRALDEVLKDYEEMALMNLSRLLTHPERFIQPVPQSVLDEESDEPELILEAHLQRGHTLNNGLRLIQGQISSSEEYAEGKSSETRNQLLFINLILQTLTVALGFGAYVGALYGMNVVNSHEESHTAFLVIVFGTIAVMIAITVFALAQIRKVGAMPKKLDYDPLTLTPIKTPE</sequence>
<name>A0A9K3KS65_9STRA</name>
<proteinExistence type="inferred from homology"/>
<accession>A0A9K3KS65</accession>
<dbReference type="PANTHER" id="PTHR13890:SF0">
    <property type="entry name" value="MAGNESIUM TRANSPORTER MRS2 HOMOLOG, MITOCHONDRIAL"/>
    <property type="match status" value="1"/>
</dbReference>